<evidence type="ECO:0008006" key="3">
    <source>
        <dbReference type="Google" id="ProtNLM"/>
    </source>
</evidence>
<dbReference type="STRING" id="1072685.IX83_06080"/>
<sequence>MTLTLSAVLALTACDTIQETFDAENAINYKSTVTADPLSLPPGMSSSQIQPVYVMPKNATYNEYQALQNQQAKVGSRVAVLPEIKGMKIERQGDRRVLVVDADADTVYPKVESFWTSEGFTIAKNQPEAGILVTDWAENKAGINPGFIQRALGFLGSAMADSGIRDRFTTRFERDGGKTRVYVSHERREEKDVSRLKNDVEFKWVPVDEDQNLNAQVLTQLMVYLGENREAAKAKMQAAEQSATSATNHAVSPSEATLNGDVLVLHHNVKDSFAAVKQALTNAGFTIDSADEQAGAIVVRYLDTDNGKKRKDGNAILRLFGSDGNVKPLPYTLNFKELATNETSVTISADKEDDVLTKRRILTVVLEKLGVR</sequence>
<organism evidence="1 2">
    <name type="scientific">Basilea psittacipulmonis DSM 24701</name>
    <dbReference type="NCBI Taxonomy" id="1072685"/>
    <lineage>
        <taxon>Bacteria</taxon>
        <taxon>Pseudomonadati</taxon>
        <taxon>Pseudomonadota</taxon>
        <taxon>Betaproteobacteria</taxon>
        <taxon>Burkholderiales</taxon>
        <taxon>Alcaligenaceae</taxon>
        <taxon>Basilea</taxon>
    </lineage>
</organism>
<evidence type="ECO:0000313" key="1">
    <source>
        <dbReference type="EMBL" id="AIL32938.1"/>
    </source>
</evidence>
<gene>
    <name evidence="1" type="ORF">IX83_06080</name>
</gene>
<dbReference type="HOGENOM" id="CLU_056157_0_0_4"/>
<dbReference type="KEGG" id="bpsi:IX83_06080"/>
<dbReference type="Pfam" id="PF06804">
    <property type="entry name" value="Lipoprotein_18"/>
    <property type="match status" value="1"/>
</dbReference>
<accession>A0A077DIE0</accession>
<keyword evidence="2" id="KW-1185">Reference proteome</keyword>
<dbReference type="Gene3D" id="3.30.310.170">
    <property type="entry name" value="Outer membrane protein assembly factor BamC"/>
    <property type="match status" value="1"/>
</dbReference>
<evidence type="ECO:0000313" key="2">
    <source>
        <dbReference type="Proteomes" id="UP000028945"/>
    </source>
</evidence>
<dbReference type="EMBL" id="CP009238">
    <property type="protein sequence ID" value="AIL32938.1"/>
    <property type="molecule type" value="Genomic_DNA"/>
</dbReference>
<dbReference type="InterPro" id="IPR042268">
    <property type="entry name" value="BamC_C"/>
</dbReference>
<proteinExistence type="predicted"/>
<dbReference type="Proteomes" id="UP000028945">
    <property type="component" value="Chromosome"/>
</dbReference>
<dbReference type="AlphaFoldDB" id="A0A077DIE0"/>
<dbReference type="eggNOG" id="COG3317">
    <property type="taxonomic scope" value="Bacteria"/>
</dbReference>
<name>A0A077DIE0_9BURK</name>
<dbReference type="InterPro" id="IPR010653">
    <property type="entry name" value="NlpB/DapX"/>
</dbReference>
<reference evidence="1 2" key="1">
    <citation type="journal article" date="2014" name="BMC Genomics">
        <title>A genomic perspective on a new bacterial genus and species from the Alcaligenaceae family, Basilea psittacipulmonis.</title>
        <authorList>
            <person name="Whiteson K.L."/>
            <person name="Hernandez D."/>
            <person name="Lazarevic V."/>
            <person name="Gaia N."/>
            <person name="Farinelli L."/>
            <person name="Francois P."/>
            <person name="Pilo P."/>
            <person name="Frey J."/>
            <person name="Schrenzel J."/>
        </authorList>
    </citation>
    <scope>NUCLEOTIDE SEQUENCE [LARGE SCALE GENOMIC DNA]</scope>
    <source>
        <strain evidence="1 2">DSM 24701</strain>
    </source>
</reference>
<protein>
    <recommendedName>
        <fullName evidence="3">Lipoprotein</fullName>
    </recommendedName>
</protein>